<sequence length="285" mass="32540">MAIDNTVYRFMQRYDNGELKAKDGLEDYFAEYPEIFGEYFPAHCPKTDERLIRAIEQYPVKVGDIGKAGERLPEEIERVEEAYRELTGVDTDMDHHLFVGTFGSNAFIGGDRKTDAYYALEMLSPDPDDLRTVAAHETGHVVQYRMSAKAGGDKWWQHVDWGHPAVTLLSEGGAVYLSRLAVPGLDQPTYTSFGALPEEGYGFFMANKRKLKDRFLDDMVSGWDEEKEKEWFRLSGGGRLGFSRLGYCLASEFVEHRAGLRGMDPALTDWDRMTLEEEVRDYLKE</sequence>
<dbReference type="RefSeq" id="WP_084186512.1">
    <property type="nucleotide sequence ID" value="NZ_FTPL01000001.1"/>
</dbReference>
<dbReference type="Proteomes" id="UP000187550">
    <property type="component" value="Unassembled WGS sequence"/>
</dbReference>
<protein>
    <recommendedName>
        <fullName evidence="3">DUF2268 domain-containing protein</fullName>
    </recommendedName>
</protein>
<dbReference type="AlphaFoldDB" id="A0A1U7PJE3"/>
<reference evidence="2" key="1">
    <citation type="submission" date="2017-01" db="EMBL/GenBank/DDBJ databases">
        <authorList>
            <person name="Varghese N."/>
            <person name="Submissions S."/>
        </authorList>
    </citation>
    <scope>NUCLEOTIDE SEQUENCE [LARGE SCALE GENOMIC DNA]</scope>
    <source>
        <strain evidence="2">MNA4</strain>
    </source>
</reference>
<keyword evidence="2" id="KW-1185">Reference proteome</keyword>
<evidence type="ECO:0000313" key="2">
    <source>
        <dbReference type="Proteomes" id="UP000187550"/>
    </source>
</evidence>
<evidence type="ECO:0008006" key="3">
    <source>
        <dbReference type="Google" id="ProtNLM"/>
    </source>
</evidence>
<dbReference type="OrthoDB" id="2433944at2"/>
<accession>A0A1U7PJE3</accession>
<gene>
    <name evidence="1" type="ORF">SAMN05428946_0561</name>
</gene>
<dbReference type="EMBL" id="FTPL01000001">
    <property type="protein sequence ID" value="SIT70041.1"/>
    <property type="molecule type" value="Genomic_DNA"/>
</dbReference>
<name>A0A1U7PJE3_9BACI</name>
<organism evidence="1 2">
    <name type="scientific">Edaphobacillus lindanitolerans</name>
    <dbReference type="NCBI Taxonomy" id="550447"/>
    <lineage>
        <taxon>Bacteria</taxon>
        <taxon>Bacillati</taxon>
        <taxon>Bacillota</taxon>
        <taxon>Bacilli</taxon>
        <taxon>Bacillales</taxon>
        <taxon>Bacillaceae</taxon>
        <taxon>Edaphobacillus</taxon>
    </lineage>
</organism>
<dbReference type="STRING" id="550447.SAMN05428946_0561"/>
<evidence type="ECO:0000313" key="1">
    <source>
        <dbReference type="EMBL" id="SIT70041.1"/>
    </source>
</evidence>
<proteinExistence type="predicted"/>